<evidence type="ECO:0000313" key="2">
    <source>
        <dbReference type="EMBL" id="KAJ7662369.1"/>
    </source>
</evidence>
<proteinExistence type="predicted"/>
<sequence>MDRRFTVEGAKGFSGGDMISAESVAKYASQLELLSHATALSALTTSEQATRRPGAGRPCPSRARPSSSKLRRPAPGRAPIREAFFVAIRSTPPISVRVWYYTDPYPYTRPSSTPYPPHPTPPYAQAQAYRPSVAAYPIVAYRFRTHSPAYSPSVVQLAITSAGMGMLLAILVTRFASCYPPRSHFAGLGRCGRGIGRHRSLFPPHVRNEWWRIATWYYRSRALPAPGYHSSSPRASVANGEWRVGASGRGRCAVRPHLRDGMERGRRGGKVYISMKTRTIRTRTSESESLRYGAHRPSSCTPRALADRDNAHSAHPRPCGIARSHALRTSESKSEAGSDSDSEEEEEEEAEAEHIVRSASPSRASAFVCRSTYSQWARTECGGSGGSHAGRGAAAGVGCTAWAGLRTERCSWLWSAVGAAAVSGAFGNNAGRLRGAEGWAGRKRSEAGRGGVQRRCGARARDTAGLRCAVALSESRAAKPKGCVGNQRNNRRSSGRVEARRGGCGSLGQVKCASRAAGGGTQGSERAQAEGAEGEDAH</sequence>
<reference evidence="2" key="1">
    <citation type="submission" date="2023-03" db="EMBL/GenBank/DDBJ databases">
        <title>Massive genome expansion in bonnet fungi (Mycena s.s.) driven by repeated elements and novel gene families across ecological guilds.</title>
        <authorList>
            <consortium name="Lawrence Berkeley National Laboratory"/>
            <person name="Harder C.B."/>
            <person name="Miyauchi S."/>
            <person name="Viragh M."/>
            <person name="Kuo A."/>
            <person name="Thoen E."/>
            <person name="Andreopoulos B."/>
            <person name="Lu D."/>
            <person name="Skrede I."/>
            <person name="Drula E."/>
            <person name="Henrissat B."/>
            <person name="Morin E."/>
            <person name="Kohler A."/>
            <person name="Barry K."/>
            <person name="LaButti K."/>
            <person name="Morin E."/>
            <person name="Salamov A."/>
            <person name="Lipzen A."/>
            <person name="Mereny Z."/>
            <person name="Hegedus B."/>
            <person name="Baldrian P."/>
            <person name="Stursova M."/>
            <person name="Weitz H."/>
            <person name="Taylor A."/>
            <person name="Grigoriev I.V."/>
            <person name="Nagy L.G."/>
            <person name="Martin F."/>
            <person name="Kauserud H."/>
        </authorList>
    </citation>
    <scope>NUCLEOTIDE SEQUENCE</scope>
    <source>
        <strain evidence="2">CBHHK067</strain>
    </source>
</reference>
<feature type="compositionally biased region" description="Low complexity" evidence="1">
    <location>
        <begin position="44"/>
        <end position="68"/>
    </location>
</feature>
<dbReference type="AlphaFoldDB" id="A0AAD7G2Z6"/>
<evidence type="ECO:0000313" key="3">
    <source>
        <dbReference type="Proteomes" id="UP001221757"/>
    </source>
</evidence>
<gene>
    <name evidence="2" type="ORF">B0H17DRAFT_1144377</name>
</gene>
<accession>A0AAD7G2Z6</accession>
<feature type="region of interest" description="Disordered" evidence="1">
    <location>
        <begin position="479"/>
        <end position="538"/>
    </location>
</feature>
<dbReference type="EMBL" id="JARKIE010000242">
    <property type="protein sequence ID" value="KAJ7662369.1"/>
    <property type="molecule type" value="Genomic_DNA"/>
</dbReference>
<dbReference type="Proteomes" id="UP001221757">
    <property type="component" value="Unassembled WGS sequence"/>
</dbReference>
<evidence type="ECO:0000256" key="1">
    <source>
        <dbReference type="SAM" id="MobiDB-lite"/>
    </source>
</evidence>
<protein>
    <submittedName>
        <fullName evidence="2">Uncharacterized protein</fullName>
    </submittedName>
</protein>
<name>A0AAD7G2Z6_MYCRO</name>
<comment type="caution">
    <text evidence="2">The sequence shown here is derived from an EMBL/GenBank/DDBJ whole genome shotgun (WGS) entry which is preliminary data.</text>
</comment>
<feature type="compositionally biased region" description="Acidic residues" evidence="1">
    <location>
        <begin position="338"/>
        <end position="351"/>
    </location>
</feature>
<organism evidence="2 3">
    <name type="scientific">Mycena rosella</name>
    <name type="common">Pink bonnet</name>
    <name type="synonym">Agaricus rosellus</name>
    <dbReference type="NCBI Taxonomy" id="1033263"/>
    <lineage>
        <taxon>Eukaryota</taxon>
        <taxon>Fungi</taxon>
        <taxon>Dikarya</taxon>
        <taxon>Basidiomycota</taxon>
        <taxon>Agaricomycotina</taxon>
        <taxon>Agaricomycetes</taxon>
        <taxon>Agaricomycetidae</taxon>
        <taxon>Agaricales</taxon>
        <taxon>Marasmiineae</taxon>
        <taxon>Mycenaceae</taxon>
        <taxon>Mycena</taxon>
    </lineage>
</organism>
<feature type="region of interest" description="Disordered" evidence="1">
    <location>
        <begin position="278"/>
        <end position="359"/>
    </location>
</feature>
<feature type="region of interest" description="Disordered" evidence="1">
    <location>
        <begin position="44"/>
        <end position="75"/>
    </location>
</feature>
<keyword evidence="3" id="KW-1185">Reference proteome</keyword>